<dbReference type="SUPFAM" id="SSF48350">
    <property type="entry name" value="GTPase activation domain, GAP"/>
    <property type="match status" value="1"/>
</dbReference>
<dbReference type="InterPro" id="IPR011993">
    <property type="entry name" value="PH-like_dom_sf"/>
</dbReference>
<dbReference type="PANTHER" id="PTHR23176">
    <property type="entry name" value="RHO/RAC/CDC GTPASE-ACTIVATING PROTEIN"/>
    <property type="match status" value="1"/>
</dbReference>
<feature type="compositionally biased region" description="Low complexity" evidence="2">
    <location>
        <begin position="599"/>
        <end position="614"/>
    </location>
</feature>
<dbReference type="EMBL" id="PDLM01000005">
    <property type="protein sequence ID" value="RDW77063.1"/>
    <property type="molecule type" value="Genomic_DNA"/>
</dbReference>
<dbReference type="Pfam" id="PF00169">
    <property type="entry name" value="PH"/>
    <property type="match status" value="1"/>
</dbReference>
<dbReference type="SUPFAM" id="SSF64268">
    <property type="entry name" value="PX domain"/>
    <property type="match status" value="1"/>
</dbReference>
<feature type="compositionally biased region" description="Low complexity" evidence="2">
    <location>
        <begin position="11"/>
        <end position="24"/>
    </location>
</feature>
<dbReference type="CDD" id="cd06093">
    <property type="entry name" value="PX_domain"/>
    <property type="match status" value="1"/>
</dbReference>
<feature type="compositionally biased region" description="Pro residues" evidence="2">
    <location>
        <begin position="1413"/>
        <end position="1422"/>
    </location>
</feature>
<dbReference type="Gene3D" id="3.30.1520.10">
    <property type="entry name" value="Phox-like domain"/>
    <property type="match status" value="1"/>
</dbReference>
<feature type="compositionally biased region" description="Polar residues" evidence="2">
    <location>
        <begin position="705"/>
        <end position="725"/>
    </location>
</feature>
<dbReference type="OrthoDB" id="185175at2759"/>
<dbReference type="FunFam" id="2.30.29.30:FF:000452">
    <property type="entry name" value="Rho GTPase activator (Bem3)"/>
    <property type="match status" value="1"/>
</dbReference>
<feature type="compositionally biased region" description="Low complexity" evidence="2">
    <location>
        <begin position="83"/>
        <end position="94"/>
    </location>
</feature>
<dbReference type="Pfam" id="PF00620">
    <property type="entry name" value="RhoGAP"/>
    <property type="match status" value="1"/>
</dbReference>
<protein>
    <recommendedName>
        <fullName evidence="7">RhoGAP-domain-containing protein</fullName>
    </recommendedName>
</protein>
<feature type="region of interest" description="Disordered" evidence="2">
    <location>
        <begin position="1"/>
        <end position="189"/>
    </location>
</feature>
<sequence>MPYHSEQQNDAHQTATTFAAAQHQLDFFPQEDSPTVGRKTYQHSPNNSLPAGDSQYRYQRKAAPSPLVHSSTAITTSPPGSVTPTRTTFPRTAAGHTNFSTGISESPDEFPEQQLDSQKSFYQSEDSSTEALPHFDHSSSRTVLNDPNAASRSVSDPVLTSKPTSRPMAATAPIHRKDLGRPLPRQSSIDSAISSMSDGALQKPGSRPDSAINDIENLIKTAGSAEAVIQYLLKEKQSQAAQNAQLWRLVDKQRAMILGLNKDLERSLKDKERYRKKLKENLGMVSAPSPIESTQGELGSENGSVASHSRAAEVPRPDNVEALVSAGLRDPEHDHPPSPIDVALAPYPITPPANHDITSPLPTLTNMTEAEHRMPSPTAHAFQQYDADAHVPGFEEGQLQRKASMAQTVPYKATLPPSRTFTNNPPPKGPPPALPPPKAPMSSQNNFSLAITEASPEVDHGLAKFPTPRKAPPAPLNLGMKKETSSHLHGVGDGGNETDSDYDDILEVDEIPVFTERGRRKTREEDDREREAAAQKDAELRSLSKKSSGSTPKSRPTTPKDVDPMPASPRTVPISPPNMFSDAANAGSLAGMLSANSHGSQGSLAGPLSPGLPLSPRPADRAMASPLPKNPRDATSGSAVNSPPMSPRSMGAFPAAPLSPRAPRQPIPLPPGTPMSISSPREARGDPLQLVSPKPLLIHKKAEASTGSPKDQSPKSPQMRTSSAEGRTGIFKGFVTEEYPDLLLPPNALPSIDVKVASSRLKPSRASIMFPKTYDEDPVFTLAVFSRSDGKELWRCEKDSSSLAQLDQFLKQSPNFTAKTPEKSLFTGHAPAKLDARRVALDRYLDEILNTPMEQPYALELCRYLSANAMEPNAENLHLVGDSISESPVKTGPGGRTYKNGYLTKRGKNFGGWKARFFVLDGPVFRYFESPGGPHLGTIKLQNAQIGKQQQSTESQSPSRGDNSEDQDNQYRHAFLILEPKRKDSSSLVRHVLCAESDKERDQWVEALLQWVDFRDEEEKRSNSRQHARNDSNGSGQGVTSRKKVSGTGRSHTVPERDDLRGVSYETTKQGNAPRRTKNTDTPSPPTHGHEQDPMSRAQPQASKAISAPKNAHIIQDSTTWGNKSNMLAPVVADDRVKQKKRSFFGFGAKPRGPYDSSDAGGGDSTNLSQLAYEQHGPIRPVFGAPLSEAVKYNHPANVQIELPAVIYRCIEYLDAKNAASEEGIFRLSGSNVVIKQLRERFNTEGDLNLVTDEQYYDIHAVASLLKLYLRELPSTILTRELHLEFLAVTELGSIEEKVRACNGLVHRLPRANISLLRYLASFLINIINHADVNKMTVRNVGIVFSPTLNIPAPVFALFLQQYEGIFDALPEGQEIVEVSVNAPPLAPNDIRSPRRQKFQDLPTPSYDNSSHGPPPNFPPPQHYQQQRGGYDTGFTSLHPSYEPQLQTMAGPEYGSRAPTLAGPAYDVYSGGRPYGRESPAPKSKRRESTMFGMGMGMSKKASSQKLREERPGNEESIFG</sequence>
<feature type="region of interest" description="Disordered" evidence="2">
    <location>
        <begin position="414"/>
        <end position="444"/>
    </location>
</feature>
<organism evidence="5 6">
    <name type="scientific">Coleophoma cylindrospora</name>
    <dbReference type="NCBI Taxonomy" id="1849047"/>
    <lineage>
        <taxon>Eukaryota</taxon>
        <taxon>Fungi</taxon>
        <taxon>Dikarya</taxon>
        <taxon>Ascomycota</taxon>
        <taxon>Pezizomycotina</taxon>
        <taxon>Leotiomycetes</taxon>
        <taxon>Helotiales</taxon>
        <taxon>Dermateaceae</taxon>
        <taxon>Coleophoma</taxon>
    </lineage>
</organism>
<dbReference type="CDD" id="cd13277">
    <property type="entry name" value="PH_Bem3"/>
    <property type="match status" value="1"/>
</dbReference>
<feature type="compositionally biased region" description="Basic and acidic residues" evidence="2">
    <location>
        <begin position="522"/>
        <end position="542"/>
    </location>
</feature>
<feature type="region of interest" description="Disordered" evidence="2">
    <location>
        <begin position="1145"/>
        <end position="1168"/>
    </location>
</feature>
<feature type="compositionally biased region" description="Polar residues" evidence="2">
    <location>
        <begin position="95"/>
        <end position="104"/>
    </location>
</feature>
<dbReference type="PROSITE" id="PS50238">
    <property type="entry name" value="RHOGAP"/>
    <property type="match status" value="1"/>
</dbReference>
<evidence type="ECO:0000256" key="1">
    <source>
        <dbReference type="ARBA" id="ARBA00022468"/>
    </source>
</evidence>
<feature type="compositionally biased region" description="Polar residues" evidence="2">
    <location>
        <begin position="1"/>
        <end position="10"/>
    </location>
</feature>
<dbReference type="InterPro" id="IPR000198">
    <property type="entry name" value="RhoGAP_dom"/>
</dbReference>
<dbReference type="InterPro" id="IPR036871">
    <property type="entry name" value="PX_dom_sf"/>
</dbReference>
<feature type="domain" description="PH" evidence="3">
    <location>
        <begin position="896"/>
        <end position="1013"/>
    </location>
</feature>
<feature type="compositionally biased region" description="Polar residues" evidence="2">
    <location>
        <begin position="291"/>
        <end position="307"/>
    </location>
</feature>
<feature type="compositionally biased region" description="Polar residues" evidence="2">
    <location>
        <begin position="140"/>
        <end position="154"/>
    </location>
</feature>
<evidence type="ECO:0000256" key="2">
    <source>
        <dbReference type="SAM" id="MobiDB-lite"/>
    </source>
</evidence>
<dbReference type="Gene3D" id="2.30.29.30">
    <property type="entry name" value="Pleckstrin-homology domain (PH domain)/Phosphotyrosine-binding domain (PTB)"/>
    <property type="match status" value="1"/>
</dbReference>
<feature type="region of interest" description="Disordered" evidence="2">
    <location>
        <begin position="1472"/>
        <end position="1520"/>
    </location>
</feature>
<feature type="region of interest" description="Disordered" evidence="2">
    <location>
        <begin position="460"/>
        <end position="688"/>
    </location>
</feature>
<dbReference type="GO" id="GO:0035091">
    <property type="term" value="F:phosphatidylinositol binding"/>
    <property type="evidence" value="ECO:0007669"/>
    <property type="project" value="InterPro"/>
</dbReference>
<feature type="compositionally biased region" description="Pro residues" evidence="2">
    <location>
        <begin position="424"/>
        <end position="439"/>
    </location>
</feature>
<evidence type="ECO:0000313" key="5">
    <source>
        <dbReference type="EMBL" id="RDW77063.1"/>
    </source>
</evidence>
<dbReference type="SUPFAM" id="SSF50729">
    <property type="entry name" value="PH domain-like"/>
    <property type="match status" value="1"/>
</dbReference>
<feature type="domain" description="Rho-GAP" evidence="4">
    <location>
        <begin position="1185"/>
        <end position="1378"/>
    </location>
</feature>
<feature type="compositionally biased region" description="Pro residues" evidence="2">
    <location>
        <begin position="663"/>
        <end position="673"/>
    </location>
</feature>
<keyword evidence="6" id="KW-1185">Reference proteome</keyword>
<dbReference type="SMART" id="SM00233">
    <property type="entry name" value="PH"/>
    <property type="match status" value="1"/>
</dbReference>
<dbReference type="InterPro" id="IPR050729">
    <property type="entry name" value="Rho-GAP"/>
</dbReference>
<evidence type="ECO:0008006" key="7">
    <source>
        <dbReference type="Google" id="ProtNLM"/>
    </source>
</evidence>
<accession>A0A3D8RSM9</accession>
<evidence type="ECO:0000313" key="6">
    <source>
        <dbReference type="Proteomes" id="UP000256645"/>
    </source>
</evidence>
<dbReference type="InterPro" id="IPR001849">
    <property type="entry name" value="PH_domain"/>
</dbReference>
<gene>
    <name evidence="5" type="ORF">BP6252_05116</name>
</gene>
<feature type="compositionally biased region" description="Polar residues" evidence="2">
    <location>
        <begin position="944"/>
        <end position="961"/>
    </location>
</feature>
<feature type="region of interest" description="Disordered" evidence="2">
    <location>
        <begin position="285"/>
        <end position="313"/>
    </location>
</feature>
<dbReference type="InterPro" id="IPR008936">
    <property type="entry name" value="Rho_GTPase_activation_prot"/>
</dbReference>
<dbReference type="Proteomes" id="UP000256645">
    <property type="component" value="Unassembled WGS sequence"/>
</dbReference>
<dbReference type="Gene3D" id="1.10.555.10">
    <property type="entry name" value="Rho GTPase activation protein"/>
    <property type="match status" value="1"/>
</dbReference>
<feature type="region of interest" description="Disordered" evidence="2">
    <location>
        <begin position="1385"/>
        <end position="1433"/>
    </location>
</feature>
<dbReference type="GO" id="GO:0005096">
    <property type="term" value="F:GTPase activator activity"/>
    <property type="evidence" value="ECO:0007669"/>
    <property type="project" value="UniProtKB-KW"/>
</dbReference>
<reference evidence="5" key="1">
    <citation type="journal article" date="2018" name="IMA Fungus">
        <title>IMA Genome-F 9: Draft genome sequence of Annulohypoxylon stygium, Aspergillus mulundensis, Berkeleyomyces basicola (syn. Thielaviopsis basicola), Ceratocystis smalleyi, two Cercospora beticola strains, Coleophoma cylindrospora, Fusarium fracticaudum, Phialophora cf. hyalina, and Morchella septimelata.</title>
        <authorList>
            <person name="Wingfield B.D."/>
            <person name="Bills G.F."/>
            <person name="Dong Y."/>
            <person name="Huang W."/>
            <person name="Nel W.J."/>
            <person name="Swalarsk-Parry B.S."/>
            <person name="Vaghefi N."/>
            <person name="Wilken P.M."/>
            <person name="An Z."/>
            <person name="de Beer Z.W."/>
            <person name="De Vos L."/>
            <person name="Chen L."/>
            <person name="Duong T.A."/>
            <person name="Gao Y."/>
            <person name="Hammerbacher A."/>
            <person name="Kikkert J.R."/>
            <person name="Li Y."/>
            <person name="Li H."/>
            <person name="Li K."/>
            <person name="Li Q."/>
            <person name="Liu X."/>
            <person name="Ma X."/>
            <person name="Naidoo K."/>
            <person name="Pethybridge S.J."/>
            <person name="Sun J."/>
            <person name="Steenkamp E.T."/>
            <person name="van der Nest M.A."/>
            <person name="van Wyk S."/>
            <person name="Wingfield M.J."/>
            <person name="Xiong C."/>
            <person name="Yue Q."/>
            <person name="Zhang X."/>
        </authorList>
    </citation>
    <scope>NUCLEOTIDE SEQUENCE [LARGE SCALE GENOMIC DNA]</scope>
    <source>
        <strain evidence="5">BP6252</strain>
    </source>
</reference>
<dbReference type="GO" id="GO:0005938">
    <property type="term" value="C:cell cortex"/>
    <property type="evidence" value="ECO:0007669"/>
    <property type="project" value="UniProtKB-ARBA"/>
</dbReference>
<proteinExistence type="predicted"/>
<keyword evidence="1" id="KW-0343">GTPase activation</keyword>
<feature type="compositionally biased region" description="Polar residues" evidence="2">
    <location>
        <begin position="114"/>
        <end position="130"/>
    </location>
</feature>
<feature type="compositionally biased region" description="Polar residues" evidence="2">
    <location>
        <begin position="545"/>
        <end position="557"/>
    </location>
</feature>
<dbReference type="STRING" id="1849047.A0A3D8RSM9"/>
<feature type="region of interest" description="Disordered" evidence="2">
    <location>
        <begin position="944"/>
        <end position="968"/>
    </location>
</feature>
<feature type="region of interest" description="Disordered" evidence="2">
    <location>
        <begin position="702"/>
        <end position="728"/>
    </location>
</feature>
<name>A0A3D8RSM9_9HELO</name>
<feature type="compositionally biased region" description="Polar residues" evidence="2">
    <location>
        <begin position="633"/>
        <end position="643"/>
    </location>
</feature>
<dbReference type="PROSITE" id="PS50003">
    <property type="entry name" value="PH_DOMAIN"/>
    <property type="match status" value="1"/>
</dbReference>
<evidence type="ECO:0000259" key="3">
    <source>
        <dbReference type="PROSITE" id="PS50003"/>
    </source>
</evidence>
<dbReference type="GO" id="GO:0007165">
    <property type="term" value="P:signal transduction"/>
    <property type="evidence" value="ECO:0007669"/>
    <property type="project" value="InterPro"/>
</dbReference>
<comment type="caution">
    <text evidence="5">The sequence shown here is derived from an EMBL/GenBank/DDBJ whole genome shotgun (WGS) entry which is preliminary data.</text>
</comment>
<evidence type="ECO:0000259" key="4">
    <source>
        <dbReference type="PROSITE" id="PS50238"/>
    </source>
</evidence>
<feature type="compositionally biased region" description="Polar residues" evidence="2">
    <location>
        <begin position="1031"/>
        <end position="1040"/>
    </location>
</feature>
<feature type="compositionally biased region" description="Acidic residues" evidence="2">
    <location>
        <begin position="496"/>
        <end position="510"/>
    </location>
</feature>
<feature type="compositionally biased region" description="Polar residues" evidence="2">
    <location>
        <begin position="68"/>
        <end position="82"/>
    </location>
</feature>
<dbReference type="SMART" id="SM00324">
    <property type="entry name" value="RhoGAP"/>
    <property type="match status" value="1"/>
</dbReference>
<dbReference type="PANTHER" id="PTHR23176:SF129">
    <property type="entry name" value="RHO GTPASE ACTIVATING PROTEIN AT 16F, ISOFORM E-RELATED"/>
    <property type="match status" value="1"/>
</dbReference>
<feature type="region of interest" description="Disordered" evidence="2">
    <location>
        <begin position="1020"/>
        <end position="1109"/>
    </location>
</feature>